<name>A0ABS2GHS1_9FIRM</name>
<gene>
    <name evidence="2" type="ORF">H6A01_08575</name>
</gene>
<dbReference type="PANTHER" id="PTHR34215">
    <property type="entry name" value="BLL0784 PROTEIN"/>
    <property type="match status" value="1"/>
</dbReference>
<dbReference type="SUPFAM" id="SSF64376">
    <property type="entry name" value="YlxR-like"/>
    <property type="match status" value="1"/>
</dbReference>
<dbReference type="Proteomes" id="UP000707138">
    <property type="component" value="Unassembled WGS sequence"/>
</dbReference>
<dbReference type="InterPro" id="IPR035931">
    <property type="entry name" value="YlxR-like_sf"/>
</dbReference>
<organism evidence="2 3">
    <name type="scientific">Veillonella magna</name>
    <dbReference type="NCBI Taxonomy" id="464322"/>
    <lineage>
        <taxon>Bacteria</taxon>
        <taxon>Bacillati</taxon>
        <taxon>Bacillota</taxon>
        <taxon>Negativicutes</taxon>
        <taxon>Veillonellales</taxon>
        <taxon>Veillonellaceae</taxon>
        <taxon>Veillonella</taxon>
    </lineage>
</organism>
<dbReference type="InterPro" id="IPR037465">
    <property type="entry name" value="YlxR"/>
</dbReference>
<evidence type="ECO:0000259" key="1">
    <source>
        <dbReference type="Pfam" id="PF04296"/>
    </source>
</evidence>
<proteinExistence type="predicted"/>
<dbReference type="Pfam" id="PF04296">
    <property type="entry name" value="YlxR"/>
    <property type="match status" value="1"/>
</dbReference>
<protein>
    <submittedName>
        <fullName evidence="2">YlxR family protein</fullName>
    </submittedName>
</protein>
<dbReference type="CDD" id="cd00279">
    <property type="entry name" value="YlxR"/>
    <property type="match status" value="1"/>
</dbReference>
<dbReference type="Gene3D" id="3.30.1230.10">
    <property type="entry name" value="YlxR-like"/>
    <property type="match status" value="1"/>
</dbReference>
<dbReference type="InterPro" id="IPR007393">
    <property type="entry name" value="YlxR_dom"/>
</dbReference>
<evidence type="ECO:0000313" key="2">
    <source>
        <dbReference type="EMBL" id="MBM6913372.1"/>
    </source>
</evidence>
<sequence length="88" mass="9795">MKKKTPPMRVCVGCGELRPKKELLRIVCSPEGEISLDRTGKAAGRGAYIEPKESCFEEAYKAKRLERSLKKSVSAEVYAALKDALLHE</sequence>
<comment type="caution">
    <text evidence="2">The sequence shown here is derived from an EMBL/GenBank/DDBJ whole genome shotgun (WGS) entry which is preliminary data.</text>
</comment>
<feature type="domain" description="YlxR" evidence="1">
    <location>
        <begin position="9"/>
        <end position="82"/>
    </location>
</feature>
<dbReference type="RefSeq" id="WP_028255990.1">
    <property type="nucleotide sequence ID" value="NZ_CALXQD010000009.1"/>
</dbReference>
<reference evidence="2 3" key="1">
    <citation type="journal article" date="2021" name="Sci. Rep.">
        <title>The distribution of antibiotic resistance genes in chicken gut microbiota commensals.</title>
        <authorList>
            <person name="Juricova H."/>
            <person name="Matiasovicova J."/>
            <person name="Kubasova T."/>
            <person name="Cejkova D."/>
            <person name="Rychlik I."/>
        </authorList>
    </citation>
    <scope>NUCLEOTIDE SEQUENCE [LARGE SCALE GENOMIC DNA]</scope>
    <source>
        <strain evidence="2 3">An537</strain>
    </source>
</reference>
<accession>A0ABS2GHS1</accession>
<dbReference type="EMBL" id="JACJLA010000018">
    <property type="protein sequence ID" value="MBM6913372.1"/>
    <property type="molecule type" value="Genomic_DNA"/>
</dbReference>
<dbReference type="PANTHER" id="PTHR34215:SF1">
    <property type="entry name" value="YLXR DOMAIN-CONTAINING PROTEIN"/>
    <property type="match status" value="1"/>
</dbReference>
<keyword evidence="3" id="KW-1185">Reference proteome</keyword>
<dbReference type="NCBIfam" id="NF047356">
    <property type="entry name" value="RNA_bind_RnpM"/>
    <property type="match status" value="1"/>
</dbReference>
<evidence type="ECO:0000313" key="3">
    <source>
        <dbReference type="Proteomes" id="UP000707138"/>
    </source>
</evidence>